<evidence type="ECO:0000313" key="2">
    <source>
        <dbReference type="EMBL" id="QRR03526.1"/>
    </source>
</evidence>
<reference evidence="2 3" key="1">
    <citation type="submission" date="2020-06" db="EMBL/GenBank/DDBJ databases">
        <title>Dyadobacter sandarakinus sp. nov., isolated from the soil of the Arctic Yellow River Station.</title>
        <authorList>
            <person name="Zhang Y."/>
            <person name="Peng F."/>
        </authorList>
    </citation>
    <scope>NUCLEOTIDE SEQUENCE [LARGE SCALE GENOMIC DNA]</scope>
    <source>
        <strain evidence="2 3">Q3-56</strain>
    </source>
</reference>
<dbReference type="PANTHER" id="PTHR10094:SF25">
    <property type="entry name" value="SCP2 STEROL-BINDING DOMAIN-CONTAINING PROTEIN 1"/>
    <property type="match status" value="1"/>
</dbReference>
<accession>A0ABX7IBN3</accession>
<name>A0ABX7IBN3_9BACT</name>
<proteinExistence type="predicted"/>
<protein>
    <submittedName>
        <fullName evidence="2">SCP2 sterol-binding domain-containing protein</fullName>
    </submittedName>
</protein>
<dbReference type="RefSeq" id="WP_204659586.1">
    <property type="nucleotide sequence ID" value="NZ_CP056775.1"/>
</dbReference>
<dbReference type="Pfam" id="PF02036">
    <property type="entry name" value="SCP2"/>
    <property type="match status" value="1"/>
</dbReference>
<organism evidence="2 3">
    <name type="scientific">Dyadobacter sandarakinus</name>
    <dbReference type="NCBI Taxonomy" id="2747268"/>
    <lineage>
        <taxon>Bacteria</taxon>
        <taxon>Pseudomonadati</taxon>
        <taxon>Bacteroidota</taxon>
        <taxon>Cytophagia</taxon>
        <taxon>Cytophagales</taxon>
        <taxon>Spirosomataceae</taxon>
        <taxon>Dyadobacter</taxon>
    </lineage>
</organism>
<dbReference type="PANTHER" id="PTHR10094">
    <property type="entry name" value="STEROL CARRIER PROTEIN 2 SCP-2 FAMILY PROTEIN"/>
    <property type="match status" value="1"/>
</dbReference>
<dbReference type="Gene3D" id="3.30.1050.10">
    <property type="entry name" value="SCP2 sterol-binding domain"/>
    <property type="match status" value="1"/>
</dbReference>
<keyword evidence="3" id="KW-1185">Reference proteome</keyword>
<feature type="domain" description="SCP2" evidence="1">
    <location>
        <begin position="21"/>
        <end position="97"/>
    </location>
</feature>
<evidence type="ECO:0000259" key="1">
    <source>
        <dbReference type="Pfam" id="PF02036"/>
    </source>
</evidence>
<dbReference type="InterPro" id="IPR003033">
    <property type="entry name" value="SCP2_sterol-bd_dom"/>
</dbReference>
<dbReference type="EMBL" id="CP056775">
    <property type="protein sequence ID" value="QRR03526.1"/>
    <property type="molecule type" value="Genomic_DNA"/>
</dbReference>
<sequence length="101" mass="10868">MSLQILADRIKDILGTDSGLDATVKFKTEDGSLFVDGKSVPNSVSQEDLEADCTFEVSTKNALKLIDGDLNAMMAYMTGKLKIDGDMSVAMKIAQTFGGRE</sequence>
<gene>
    <name evidence="2" type="ORF">HWI92_22725</name>
</gene>
<dbReference type="SUPFAM" id="SSF55718">
    <property type="entry name" value="SCP-like"/>
    <property type="match status" value="1"/>
</dbReference>
<dbReference type="InterPro" id="IPR036527">
    <property type="entry name" value="SCP2_sterol-bd_dom_sf"/>
</dbReference>
<dbReference type="Proteomes" id="UP000612680">
    <property type="component" value="Chromosome"/>
</dbReference>
<evidence type="ECO:0000313" key="3">
    <source>
        <dbReference type="Proteomes" id="UP000612680"/>
    </source>
</evidence>